<dbReference type="EMBL" id="CP022188">
    <property type="protein sequence ID" value="AWI81659.1"/>
    <property type="molecule type" value="Genomic_DNA"/>
</dbReference>
<dbReference type="Pfam" id="PF07589">
    <property type="entry name" value="PEP-CTERM"/>
    <property type="match status" value="1"/>
</dbReference>
<dbReference type="OrthoDB" id="8757572at2"/>
<evidence type="ECO:0000256" key="1">
    <source>
        <dbReference type="SAM" id="SignalP"/>
    </source>
</evidence>
<sequence>MTVKKLVAAIALITFAPLSLAAIVASDNFDYATGEVAGQNGGSGWAGAWSANTGVTQVVTPGTSLGGSNALQVTGNNNNAAYRQLSSAFSGDKLFVDFYIQLDAGVLAANDFLGLWLDTASTGDHTNRPNMGIKADGSGTNDVFVRTNGTGGVFAANSNIGTTNDITYHIVGLLSRTAPGNYTSFSMWLDPMFADLSTPDAIMLGNTGLSQISYVGFRSVNLDSGDVLLIDGLQLSTTWSEALRISANRDTNNVPEPGTAALIGLGLLGLGLSKRRKA</sequence>
<name>A0A2U8H6I2_9RHOO</name>
<evidence type="ECO:0000259" key="2">
    <source>
        <dbReference type="Pfam" id="PF07589"/>
    </source>
</evidence>
<dbReference type="Proteomes" id="UP000244902">
    <property type="component" value="Chromosome"/>
</dbReference>
<dbReference type="RefSeq" id="WP_108976240.1">
    <property type="nucleotide sequence ID" value="NZ_CP022188.1"/>
</dbReference>
<dbReference type="AlphaFoldDB" id="A0A2U8H6I2"/>
<feature type="chain" id="PRO_5015868747" evidence="1">
    <location>
        <begin position="22"/>
        <end position="278"/>
    </location>
</feature>
<organism evidence="3 4">
    <name type="scientific">Parazoarcus communis</name>
    <dbReference type="NCBI Taxonomy" id="41977"/>
    <lineage>
        <taxon>Bacteria</taxon>
        <taxon>Pseudomonadati</taxon>
        <taxon>Pseudomonadota</taxon>
        <taxon>Betaproteobacteria</taxon>
        <taxon>Rhodocyclales</taxon>
        <taxon>Zoogloeaceae</taxon>
        <taxon>Parazoarcus</taxon>
    </lineage>
</organism>
<proteinExistence type="predicted"/>
<gene>
    <name evidence="3" type="ORF">CEW87_21245</name>
</gene>
<evidence type="ECO:0000313" key="3">
    <source>
        <dbReference type="EMBL" id="AWI81659.1"/>
    </source>
</evidence>
<evidence type="ECO:0000313" key="4">
    <source>
        <dbReference type="Proteomes" id="UP000244902"/>
    </source>
</evidence>
<feature type="domain" description="Ice-binding protein C-terminal" evidence="2">
    <location>
        <begin position="254"/>
        <end position="276"/>
    </location>
</feature>
<reference evidence="3 4" key="1">
    <citation type="submission" date="2017-06" db="EMBL/GenBank/DDBJ databases">
        <title>Azoarcus sp. TSNA42 complete genome sequence.</title>
        <authorList>
            <person name="Woo J.-H."/>
            <person name="Kim H.-S."/>
        </authorList>
    </citation>
    <scope>NUCLEOTIDE SEQUENCE [LARGE SCALE GENOMIC DNA]</scope>
    <source>
        <strain evidence="3 4">TSNA42</strain>
    </source>
</reference>
<protein>
    <submittedName>
        <fullName evidence="3">PEP-CTERM sorting domain-containing protein</fullName>
    </submittedName>
</protein>
<keyword evidence="1" id="KW-0732">Signal</keyword>
<dbReference type="NCBIfam" id="TIGR02595">
    <property type="entry name" value="PEP_CTERM"/>
    <property type="match status" value="1"/>
</dbReference>
<accession>A0A2U8H6I2</accession>
<dbReference type="InterPro" id="IPR013424">
    <property type="entry name" value="Ice-binding_C"/>
</dbReference>
<feature type="signal peptide" evidence="1">
    <location>
        <begin position="1"/>
        <end position="21"/>
    </location>
</feature>